<sequence>MAPAKGKKRAYSNESIEDSGLEDIAQDVAGSSRPAQAKKPRRNNRSSHHNGARNQEAGPAKQYANTFQENIVAAAREKAMATLGRGEEAKMKRDKKAIDSIREAYNAASAPVGATDHPLYVAGREVLELFHATLARYEQANAALEQALRGDANGGHKTVDAVQASWKKDREEANKLLRYGRVYGDGLVHDIIMPKTAPGGPVVGRAGQFKDSNLGGALPESGLNKTGRTALGMFPKSRATVARGQTWGEAAKSQVQALKGLLKTLPGIGGHRHEESTASKSVTFDC</sequence>
<protein>
    <submittedName>
        <fullName evidence="2">Uncharacterized protein</fullName>
    </submittedName>
</protein>
<feature type="compositionally biased region" description="Acidic residues" evidence="1">
    <location>
        <begin position="15"/>
        <end position="25"/>
    </location>
</feature>
<evidence type="ECO:0000313" key="3">
    <source>
        <dbReference type="Proteomes" id="UP001642405"/>
    </source>
</evidence>
<dbReference type="EMBL" id="CAWUHB010000089">
    <property type="protein sequence ID" value="CAK7234829.1"/>
    <property type="molecule type" value="Genomic_DNA"/>
</dbReference>
<feature type="compositionally biased region" description="Basic residues" evidence="1">
    <location>
        <begin position="1"/>
        <end position="10"/>
    </location>
</feature>
<comment type="caution">
    <text evidence="2">The sequence shown here is derived from an EMBL/GenBank/DDBJ whole genome shotgun (WGS) entry which is preliminary data.</text>
</comment>
<dbReference type="Proteomes" id="UP001642405">
    <property type="component" value="Unassembled WGS sequence"/>
</dbReference>
<accession>A0ABP0CRT5</accession>
<reference evidence="2 3" key="1">
    <citation type="submission" date="2024-01" db="EMBL/GenBank/DDBJ databases">
        <authorList>
            <person name="Allen C."/>
            <person name="Tagirdzhanova G."/>
        </authorList>
    </citation>
    <scope>NUCLEOTIDE SEQUENCE [LARGE SCALE GENOMIC DNA]</scope>
</reference>
<gene>
    <name evidence="2" type="ORF">SCUCBS95973_009066</name>
</gene>
<proteinExistence type="predicted"/>
<evidence type="ECO:0000313" key="2">
    <source>
        <dbReference type="EMBL" id="CAK7234829.1"/>
    </source>
</evidence>
<keyword evidence="3" id="KW-1185">Reference proteome</keyword>
<evidence type="ECO:0000256" key="1">
    <source>
        <dbReference type="SAM" id="MobiDB-lite"/>
    </source>
</evidence>
<feature type="compositionally biased region" description="Basic residues" evidence="1">
    <location>
        <begin position="36"/>
        <end position="51"/>
    </location>
</feature>
<feature type="region of interest" description="Disordered" evidence="1">
    <location>
        <begin position="1"/>
        <end position="63"/>
    </location>
</feature>
<name>A0ABP0CRT5_9PEZI</name>
<organism evidence="2 3">
    <name type="scientific">Sporothrix curviconia</name>
    <dbReference type="NCBI Taxonomy" id="1260050"/>
    <lineage>
        <taxon>Eukaryota</taxon>
        <taxon>Fungi</taxon>
        <taxon>Dikarya</taxon>
        <taxon>Ascomycota</taxon>
        <taxon>Pezizomycotina</taxon>
        <taxon>Sordariomycetes</taxon>
        <taxon>Sordariomycetidae</taxon>
        <taxon>Ophiostomatales</taxon>
        <taxon>Ophiostomataceae</taxon>
        <taxon>Sporothrix</taxon>
    </lineage>
</organism>